<feature type="transmembrane region" description="Helical" evidence="1">
    <location>
        <begin position="119"/>
        <end position="136"/>
    </location>
</feature>
<gene>
    <name evidence="2" type="ORF">NIES267_65580</name>
</gene>
<dbReference type="NCBIfam" id="NF037953">
    <property type="entry name" value="frad"/>
    <property type="match status" value="1"/>
</dbReference>
<keyword evidence="1" id="KW-1133">Transmembrane helix</keyword>
<feature type="transmembrane region" description="Helical" evidence="1">
    <location>
        <begin position="37"/>
        <end position="56"/>
    </location>
</feature>
<accession>A0A1Z4M0R8</accession>
<keyword evidence="1" id="KW-0812">Transmembrane</keyword>
<organism evidence="2 3">
    <name type="scientific">Calothrix parasitica NIES-267</name>
    <dbReference type="NCBI Taxonomy" id="1973488"/>
    <lineage>
        <taxon>Bacteria</taxon>
        <taxon>Bacillati</taxon>
        <taxon>Cyanobacteriota</taxon>
        <taxon>Cyanophyceae</taxon>
        <taxon>Nostocales</taxon>
        <taxon>Calotrichaceae</taxon>
        <taxon>Calothrix</taxon>
    </lineage>
</organism>
<dbReference type="Proteomes" id="UP000218418">
    <property type="component" value="Chromosome"/>
</dbReference>
<reference evidence="2 3" key="1">
    <citation type="submission" date="2017-06" db="EMBL/GenBank/DDBJ databases">
        <title>Genome sequencing of cyanobaciteial culture collection at National Institute for Environmental Studies (NIES).</title>
        <authorList>
            <person name="Hirose Y."/>
            <person name="Shimura Y."/>
            <person name="Fujisawa T."/>
            <person name="Nakamura Y."/>
            <person name="Kawachi M."/>
        </authorList>
    </citation>
    <scope>NUCLEOTIDE SEQUENCE [LARGE SCALE GENOMIC DNA]</scope>
    <source>
        <strain evidence="2 3">NIES-267</strain>
    </source>
</reference>
<protein>
    <recommendedName>
        <fullName evidence="4">DUF5357 domain-containing protein</fullName>
    </recommendedName>
</protein>
<feature type="transmembrane region" description="Helical" evidence="1">
    <location>
        <begin position="63"/>
        <end position="79"/>
    </location>
</feature>
<dbReference type="InterPro" id="IPR020360">
    <property type="entry name" value="Uncharacterised_alr2393"/>
</dbReference>
<keyword evidence="1" id="KW-0472">Membrane</keyword>
<feature type="transmembrane region" description="Helical" evidence="1">
    <location>
        <begin position="156"/>
        <end position="175"/>
    </location>
</feature>
<evidence type="ECO:0000256" key="1">
    <source>
        <dbReference type="SAM" id="Phobius"/>
    </source>
</evidence>
<evidence type="ECO:0008006" key="4">
    <source>
        <dbReference type="Google" id="ProtNLM"/>
    </source>
</evidence>
<dbReference type="AlphaFoldDB" id="A0A1Z4M0R8"/>
<evidence type="ECO:0000313" key="2">
    <source>
        <dbReference type="EMBL" id="BAY87047.1"/>
    </source>
</evidence>
<keyword evidence="3" id="KW-1185">Reference proteome</keyword>
<dbReference type="Pfam" id="PF17310">
    <property type="entry name" value="DUF5357"/>
    <property type="match status" value="1"/>
</dbReference>
<evidence type="ECO:0000313" key="3">
    <source>
        <dbReference type="Proteomes" id="UP000218418"/>
    </source>
</evidence>
<dbReference type="OrthoDB" id="527058at2"/>
<feature type="transmembrane region" description="Helical" evidence="1">
    <location>
        <begin position="85"/>
        <end position="107"/>
    </location>
</feature>
<name>A0A1Z4M0R8_9CYAN</name>
<dbReference type="EMBL" id="AP018227">
    <property type="protein sequence ID" value="BAY87047.1"/>
    <property type="molecule type" value="Genomic_DNA"/>
</dbReference>
<sequence length="365" mass="41203">MGVFKETADLLGLAFLFDFLKDIIESIKKFFLPPKAFSWQTLIYLSLFSWVMSSLAYGGIQDIIAFFGWAFLIAGTSWYTTDKPLYVPGTIMPVGAVITGGIVSIFAFQQDEQLIARTIIFWPTISALITAVPEFFEGSGTDVKTQLPKLEDRESVITLIGCCMLLSCWLNLYGVTDTWLKDYPSAKYPIYSKEVVKPNDLVTVFEPTEKTPINGLLMLNKFQLALETTLNGKSWGEAEKWLKPRNLTSNVQDLETRVENNIEQQNIENGLNDFLEQEFWDLKLEVSSIDPKDPDSYKLDLFTVWKGPSSAKNGFYLSKSCQIAPIAESIEVIGGRSQKTLFAEMECSPDKPTYTTVKNPERFEN</sequence>
<proteinExistence type="predicted"/>